<evidence type="ECO:0000313" key="1">
    <source>
        <dbReference type="EMBL" id="QIU96634.1"/>
    </source>
</evidence>
<organism evidence="1 2">
    <name type="scientific">Bacteroides faecium</name>
    <dbReference type="NCBI Taxonomy" id="2715212"/>
    <lineage>
        <taxon>Bacteria</taxon>
        <taxon>Pseudomonadati</taxon>
        <taxon>Bacteroidota</taxon>
        <taxon>Bacteroidia</taxon>
        <taxon>Bacteroidales</taxon>
        <taxon>Bacteroidaceae</taxon>
        <taxon>Bacteroides</taxon>
    </lineage>
</organism>
<dbReference type="EMBL" id="CP050831">
    <property type="protein sequence ID" value="QIU96634.1"/>
    <property type="molecule type" value="Genomic_DNA"/>
</dbReference>
<dbReference type="RefSeq" id="WP_167966134.1">
    <property type="nucleotide sequence ID" value="NZ_CP050831.1"/>
</dbReference>
<dbReference type="InterPro" id="IPR058263">
    <property type="entry name" value="DUF7957"/>
</dbReference>
<name>A0A6H0KT43_9BACE</name>
<evidence type="ECO:0000313" key="2">
    <source>
        <dbReference type="Proteomes" id="UP000501780"/>
    </source>
</evidence>
<dbReference type="Proteomes" id="UP000501780">
    <property type="component" value="Chromosome"/>
</dbReference>
<sequence length="100" mass="11829">MNKLNIKDLEVKEQLGYKDIVVKLYNVPVKYRCNRNIFGENLQGEVVWQVADVNPNLDAPFTHIMPFDNEKIKAYNWLGAYYYINILDGKIILLPKQRLW</sequence>
<proteinExistence type="predicted"/>
<accession>A0A6H0KT43</accession>
<dbReference type="KEGG" id="bfc:BacF7301_21880"/>
<protein>
    <submittedName>
        <fullName evidence="1">Uncharacterized protein</fullName>
    </submittedName>
</protein>
<reference evidence="1 2" key="1">
    <citation type="submission" date="2020-03" db="EMBL/GenBank/DDBJ databases">
        <title>Genomic analysis of Bacteroides faecium CBA7301.</title>
        <authorList>
            <person name="Kim J."/>
            <person name="Roh S.W."/>
        </authorList>
    </citation>
    <scope>NUCLEOTIDE SEQUENCE [LARGE SCALE GENOMIC DNA]</scope>
    <source>
        <strain evidence="1 2">CBA7301</strain>
    </source>
</reference>
<dbReference type="AlphaFoldDB" id="A0A6H0KT43"/>
<gene>
    <name evidence="1" type="ORF">BacF7301_21880</name>
</gene>
<dbReference type="Pfam" id="PF25857">
    <property type="entry name" value="DUF7957"/>
    <property type="match status" value="1"/>
</dbReference>
<keyword evidence="2" id="KW-1185">Reference proteome</keyword>